<organism evidence="2 3">
    <name type="scientific">Portunus trituberculatus</name>
    <name type="common">Swimming crab</name>
    <name type="synonym">Neptunus trituberculatus</name>
    <dbReference type="NCBI Taxonomy" id="210409"/>
    <lineage>
        <taxon>Eukaryota</taxon>
        <taxon>Metazoa</taxon>
        <taxon>Ecdysozoa</taxon>
        <taxon>Arthropoda</taxon>
        <taxon>Crustacea</taxon>
        <taxon>Multicrustacea</taxon>
        <taxon>Malacostraca</taxon>
        <taxon>Eumalacostraca</taxon>
        <taxon>Eucarida</taxon>
        <taxon>Decapoda</taxon>
        <taxon>Pleocyemata</taxon>
        <taxon>Brachyura</taxon>
        <taxon>Eubrachyura</taxon>
        <taxon>Portunoidea</taxon>
        <taxon>Portunidae</taxon>
        <taxon>Portuninae</taxon>
        <taxon>Portunus</taxon>
    </lineage>
</organism>
<dbReference type="Proteomes" id="UP000324222">
    <property type="component" value="Unassembled WGS sequence"/>
</dbReference>
<name>A0A5B7CGG9_PORTR</name>
<feature type="compositionally biased region" description="Basic and acidic residues" evidence="1">
    <location>
        <begin position="1"/>
        <end position="22"/>
    </location>
</feature>
<protein>
    <submittedName>
        <fullName evidence="2">Uncharacterized protein</fullName>
    </submittedName>
</protein>
<feature type="region of interest" description="Disordered" evidence="1">
    <location>
        <begin position="1"/>
        <end position="55"/>
    </location>
</feature>
<dbReference type="AlphaFoldDB" id="A0A5B7CGG9"/>
<dbReference type="EMBL" id="VSRR010000003">
    <property type="protein sequence ID" value="MPC07566.1"/>
    <property type="molecule type" value="Genomic_DNA"/>
</dbReference>
<gene>
    <name evidence="2" type="ORF">E2C01_000130</name>
</gene>
<sequence>MREGRNEKGTVRQEEGMRKGDKQAGQCPRQGEPTPPTTLLCPPSHTNNGCVLDGRNVNVKTSGMCKLH</sequence>
<keyword evidence="3" id="KW-1185">Reference proteome</keyword>
<accession>A0A5B7CGG9</accession>
<comment type="caution">
    <text evidence="2">The sequence shown here is derived from an EMBL/GenBank/DDBJ whole genome shotgun (WGS) entry which is preliminary data.</text>
</comment>
<evidence type="ECO:0000256" key="1">
    <source>
        <dbReference type="SAM" id="MobiDB-lite"/>
    </source>
</evidence>
<reference evidence="2 3" key="1">
    <citation type="submission" date="2019-05" db="EMBL/GenBank/DDBJ databases">
        <title>Another draft genome of Portunus trituberculatus and its Hox gene families provides insights of decapod evolution.</title>
        <authorList>
            <person name="Jeong J.-H."/>
            <person name="Song I."/>
            <person name="Kim S."/>
            <person name="Choi T."/>
            <person name="Kim D."/>
            <person name="Ryu S."/>
            <person name="Kim W."/>
        </authorList>
    </citation>
    <scope>NUCLEOTIDE SEQUENCE [LARGE SCALE GENOMIC DNA]</scope>
    <source>
        <tissue evidence="2">Muscle</tissue>
    </source>
</reference>
<evidence type="ECO:0000313" key="2">
    <source>
        <dbReference type="EMBL" id="MPC07566.1"/>
    </source>
</evidence>
<evidence type="ECO:0000313" key="3">
    <source>
        <dbReference type="Proteomes" id="UP000324222"/>
    </source>
</evidence>
<proteinExistence type="predicted"/>